<feature type="signal peptide" evidence="4">
    <location>
        <begin position="1"/>
        <end position="21"/>
    </location>
</feature>
<evidence type="ECO:0000256" key="2">
    <source>
        <dbReference type="ARBA" id="ARBA00022729"/>
    </source>
</evidence>
<dbReference type="InterPro" id="IPR013974">
    <property type="entry name" value="SAF"/>
</dbReference>
<dbReference type="GO" id="GO:0044780">
    <property type="term" value="P:bacterial-type flagellum assembly"/>
    <property type="evidence" value="ECO:0007669"/>
    <property type="project" value="InterPro"/>
</dbReference>
<name>A0A832A2Y0_9BACT</name>
<protein>
    <submittedName>
        <fullName evidence="6">Flagellar basal body P-ring formation protein FlgA</fullName>
    </submittedName>
</protein>
<dbReference type="Gene3D" id="3.90.1210.10">
    <property type="entry name" value="Antifreeze-like/N-acetylneuraminic acid synthase C-terminal domain"/>
    <property type="match status" value="1"/>
</dbReference>
<proteinExistence type="predicted"/>
<evidence type="ECO:0000256" key="4">
    <source>
        <dbReference type="SAM" id="SignalP"/>
    </source>
</evidence>
<comment type="caution">
    <text evidence="6">The sequence shown here is derived from an EMBL/GenBank/DDBJ whole genome shotgun (WGS) entry which is preliminary data.</text>
</comment>
<feature type="domain" description="SAF" evidence="5">
    <location>
        <begin position="214"/>
        <end position="276"/>
    </location>
</feature>
<keyword evidence="6" id="KW-0282">Flagellum</keyword>
<comment type="subcellular location">
    <subcellularLocation>
        <location evidence="1">Periplasm</location>
    </subcellularLocation>
</comment>
<evidence type="ECO:0000256" key="3">
    <source>
        <dbReference type="ARBA" id="ARBA00022764"/>
    </source>
</evidence>
<keyword evidence="3" id="KW-0574">Periplasm</keyword>
<dbReference type="GO" id="GO:0042597">
    <property type="term" value="C:periplasmic space"/>
    <property type="evidence" value="ECO:0007669"/>
    <property type="project" value="UniProtKB-SubCell"/>
</dbReference>
<dbReference type="NCBIfam" id="TIGR03170">
    <property type="entry name" value="flgA_cterm"/>
    <property type="match status" value="1"/>
</dbReference>
<evidence type="ECO:0000313" key="6">
    <source>
        <dbReference type="EMBL" id="HFK96732.1"/>
    </source>
</evidence>
<dbReference type="EMBL" id="DSTK01000013">
    <property type="protein sequence ID" value="HFK96732.1"/>
    <property type="molecule type" value="Genomic_DNA"/>
</dbReference>
<dbReference type="PANTHER" id="PTHR36307">
    <property type="entry name" value="FLAGELLA BASAL BODY P-RING FORMATION PROTEIN FLGA"/>
    <property type="match status" value="1"/>
</dbReference>
<dbReference type="PANTHER" id="PTHR36307:SF1">
    <property type="entry name" value="FLAGELLA BASAL BODY P-RING FORMATION PROTEIN FLGA"/>
    <property type="match status" value="1"/>
</dbReference>
<dbReference type="InterPro" id="IPR039246">
    <property type="entry name" value="Flagellar_FlgA"/>
</dbReference>
<dbReference type="CDD" id="cd11614">
    <property type="entry name" value="SAF_CpaB_FlgA_like"/>
    <property type="match status" value="1"/>
</dbReference>
<feature type="chain" id="PRO_5032302233" evidence="4">
    <location>
        <begin position="22"/>
        <end position="339"/>
    </location>
</feature>
<keyword evidence="6" id="KW-0966">Cell projection</keyword>
<gene>
    <name evidence="6" type="primary">flgA</name>
    <name evidence="6" type="ORF">ENS06_05330</name>
</gene>
<dbReference type="InterPro" id="IPR017585">
    <property type="entry name" value="SAF_FlgA"/>
</dbReference>
<sequence>MRSILITLSVLGLLWPGLSSASPQDAQLAGASAEADPSVLQVRSVVETSQETLSLYDLIDNGEALPPRWAGAFRSIPLGQSPPVGSEKTVRTDNLGPYLKKVLASLGTDPEQVFLSIPERITLRRKAATVNPQLVEDLYRAYIRDHAPWDPAEMDIRDIVISGLAAVPEGEVTQQIEAPPETSFLGVVPLTIHFFVEGRKVRSLRVAGKVTVRKKVLHAAQNLRRDTVLGPEHLEFREILLSDAAKTYATRMEELVGKRLIRPVNARQPIETAFVDKPLCITSGKPVTILYQDGSLKLTAKGESKESGAEGDWIRVVNAASQKTLKAKVVDETTVALNP</sequence>
<organism evidence="6">
    <name type="scientific">Desulfacinum infernum</name>
    <dbReference type="NCBI Taxonomy" id="35837"/>
    <lineage>
        <taxon>Bacteria</taxon>
        <taxon>Pseudomonadati</taxon>
        <taxon>Thermodesulfobacteriota</taxon>
        <taxon>Syntrophobacteria</taxon>
        <taxon>Syntrophobacterales</taxon>
        <taxon>Syntrophobacteraceae</taxon>
        <taxon>Desulfacinum</taxon>
    </lineage>
</organism>
<evidence type="ECO:0000259" key="5">
    <source>
        <dbReference type="SMART" id="SM00858"/>
    </source>
</evidence>
<evidence type="ECO:0000256" key="1">
    <source>
        <dbReference type="ARBA" id="ARBA00004418"/>
    </source>
</evidence>
<keyword evidence="2 4" id="KW-0732">Signal</keyword>
<dbReference type="Pfam" id="PF13144">
    <property type="entry name" value="ChapFlgA"/>
    <property type="match status" value="1"/>
</dbReference>
<accession>A0A832A2Y0</accession>
<keyword evidence="6" id="KW-0969">Cilium</keyword>
<reference evidence="6" key="1">
    <citation type="journal article" date="2020" name="mSystems">
        <title>Genome- and Community-Level Interaction Insights into Carbon Utilization and Element Cycling Functions of Hydrothermarchaeota in Hydrothermal Sediment.</title>
        <authorList>
            <person name="Zhou Z."/>
            <person name="Liu Y."/>
            <person name="Xu W."/>
            <person name="Pan J."/>
            <person name="Luo Z.H."/>
            <person name="Li M."/>
        </authorList>
    </citation>
    <scope>NUCLEOTIDE SEQUENCE [LARGE SCALE GENOMIC DNA]</scope>
    <source>
        <strain evidence="6">SpSt-456</strain>
    </source>
</reference>
<dbReference type="Gene3D" id="2.30.30.760">
    <property type="match status" value="1"/>
</dbReference>
<dbReference type="SMART" id="SM00858">
    <property type="entry name" value="SAF"/>
    <property type="match status" value="1"/>
</dbReference>
<dbReference type="AlphaFoldDB" id="A0A832A2Y0"/>